<proteinExistence type="predicted"/>
<dbReference type="STRING" id="938405.SAMN02927895_02302"/>
<dbReference type="EMBL" id="FMZX01000052">
    <property type="protein sequence ID" value="SDE54474.1"/>
    <property type="molecule type" value="Genomic_DNA"/>
</dbReference>
<gene>
    <name evidence="1" type="ORF">SAMN04487779_10522</name>
</gene>
<dbReference type="Proteomes" id="UP000198925">
    <property type="component" value="Unassembled WGS sequence"/>
</dbReference>
<organism evidence="1 2">
    <name type="scientific">Belnapia rosea</name>
    <dbReference type="NCBI Taxonomy" id="938405"/>
    <lineage>
        <taxon>Bacteria</taxon>
        <taxon>Pseudomonadati</taxon>
        <taxon>Pseudomonadota</taxon>
        <taxon>Alphaproteobacteria</taxon>
        <taxon>Acetobacterales</taxon>
        <taxon>Roseomonadaceae</taxon>
        <taxon>Belnapia</taxon>
    </lineage>
</organism>
<evidence type="ECO:0008006" key="3">
    <source>
        <dbReference type="Google" id="ProtNLM"/>
    </source>
</evidence>
<dbReference type="AlphaFoldDB" id="A0A1G7DSH1"/>
<reference evidence="1 2" key="1">
    <citation type="submission" date="2016-10" db="EMBL/GenBank/DDBJ databases">
        <authorList>
            <person name="de Groot N.N."/>
        </authorList>
    </citation>
    <scope>NUCLEOTIDE SEQUENCE [LARGE SCALE GENOMIC DNA]</scope>
    <source>
        <strain evidence="1 2">CPCC 100156</strain>
    </source>
</reference>
<accession>A0A1G7DSH1</accession>
<sequence length="71" mass="7622">MAGAAPALDVPLHPCFRVVAEQRIRRGSFHSLVALQAVIKRYLAEHKANPKPFVCTATPTAILAKPDACSV</sequence>
<name>A0A1G7DSH1_9PROT</name>
<protein>
    <recommendedName>
        <fullName evidence="3">Transposase</fullName>
    </recommendedName>
</protein>
<evidence type="ECO:0000313" key="2">
    <source>
        <dbReference type="Proteomes" id="UP000198925"/>
    </source>
</evidence>
<keyword evidence="2" id="KW-1185">Reference proteome</keyword>
<evidence type="ECO:0000313" key="1">
    <source>
        <dbReference type="EMBL" id="SDE54474.1"/>
    </source>
</evidence>